<feature type="region of interest" description="Disordered" evidence="1">
    <location>
        <begin position="1"/>
        <end position="49"/>
    </location>
</feature>
<comment type="caution">
    <text evidence="3">The sequence shown here is derived from an EMBL/GenBank/DDBJ whole genome shotgun (WGS) entry which is preliminary data.</text>
</comment>
<organism evidence="3 4">
    <name type="scientific">Didymodactylos carnosus</name>
    <dbReference type="NCBI Taxonomy" id="1234261"/>
    <lineage>
        <taxon>Eukaryota</taxon>
        <taxon>Metazoa</taxon>
        <taxon>Spiralia</taxon>
        <taxon>Gnathifera</taxon>
        <taxon>Rotifera</taxon>
        <taxon>Eurotatoria</taxon>
        <taxon>Bdelloidea</taxon>
        <taxon>Philodinida</taxon>
        <taxon>Philodinidae</taxon>
        <taxon>Didymodactylos</taxon>
    </lineage>
</organism>
<dbReference type="AlphaFoldDB" id="A0A8S2KH78"/>
<dbReference type="Proteomes" id="UP000682733">
    <property type="component" value="Unassembled WGS sequence"/>
</dbReference>
<dbReference type="EMBL" id="CAJNOK010009424">
    <property type="protein sequence ID" value="CAF1089798.1"/>
    <property type="molecule type" value="Genomic_DNA"/>
</dbReference>
<proteinExistence type="predicted"/>
<evidence type="ECO:0000313" key="2">
    <source>
        <dbReference type="EMBL" id="CAF1089798.1"/>
    </source>
</evidence>
<protein>
    <submittedName>
        <fullName evidence="3">Uncharacterized protein</fullName>
    </submittedName>
</protein>
<name>A0A8S2KH78_9BILA</name>
<dbReference type="Proteomes" id="UP000677228">
    <property type="component" value="Unassembled WGS sequence"/>
</dbReference>
<reference evidence="3" key="1">
    <citation type="submission" date="2021-02" db="EMBL/GenBank/DDBJ databases">
        <authorList>
            <person name="Nowell W R."/>
        </authorList>
    </citation>
    <scope>NUCLEOTIDE SEQUENCE</scope>
</reference>
<evidence type="ECO:0000256" key="1">
    <source>
        <dbReference type="SAM" id="MobiDB-lite"/>
    </source>
</evidence>
<accession>A0A8S2KH78</accession>
<dbReference type="EMBL" id="CAJOBA010009442">
    <property type="protein sequence ID" value="CAF3851540.1"/>
    <property type="molecule type" value="Genomic_DNA"/>
</dbReference>
<sequence length="200" mass="23072">MPFDSPASGLQTQMAPKTKIQVRGKSAIQKRYSAESDSSGSESEDYISDEGELVEAEAAMVLEEEDKEPLNFTNKLFVNDIGDLFGGGKHMSDFWDYFPDILDDAKAYAFERCTEKSASFTSMDLALEIDKMFYEQTGTVKRNPNMYNKLKKKFHCNFALRAPYYKLEIKILQNKVMISYHFFQKTLVLVHDCLWNKENY</sequence>
<gene>
    <name evidence="2" type="ORF">OVA965_LOCUS18758</name>
    <name evidence="3" type="ORF">TMI583_LOCUS18772</name>
</gene>
<evidence type="ECO:0000313" key="3">
    <source>
        <dbReference type="EMBL" id="CAF3851540.1"/>
    </source>
</evidence>
<evidence type="ECO:0000313" key="4">
    <source>
        <dbReference type="Proteomes" id="UP000682733"/>
    </source>
</evidence>